<evidence type="ECO:0000259" key="4">
    <source>
        <dbReference type="PROSITE" id="PS51464"/>
    </source>
</evidence>
<dbReference type="Pfam" id="PF22645">
    <property type="entry name" value="GKRP_SIS_N"/>
    <property type="match status" value="1"/>
</dbReference>
<comment type="pathway">
    <text evidence="3">Amino-sugar metabolism; N-acetylmuramate degradation.</text>
</comment>
<dbReference type="InterPro" id="IPR005488">
    <property type="entry name" value="Etherase_MurQ"/>
</dbReference>
<dbReference type="GO" id="GO:0097367">
    <property type="term" value="F:carbohydrate derivative binding"/>
    <property type="evidence" value="ECO:0007669"/>
    <property type="project" value="InterPro"/>
</dbReference>
<comment type="subunit">
    <text evidence="3">Homodimer.</text>
</comment>
<dbReference type="PROSITE" id="PS01272">
    <property type="entry name" value="GCKR"/>
    <property type="match status" value="1"/>
</dbReference>
<dbReference type="UniPathway" id="UPA00342"/>
<comment type="similarity">
    <text evidence="3">Belongs to the GCKR-like family. MurNAc-6-P etherase subfamily.</text>
</comment>
<evidence type="ECO:0000313" key="5">
    <source>
        <dbReference type="EMBL" id="QII46766.1"/>
    </source>
</evidence>
<dbReference type="RefSeq" id="WP_166250136.1">
    <property type="nucleotide sequence ID" value="NZ_CP049616.1"/>
</dbReference>
<dbReference type="NCBIfam" id="TIGR00274">
    <property type="entry name" value="N-acetylmuramic acid 6-phosphate etherase"/>
    <property type="match status" value="1"/>
</dbReference>
<dbReference type="FunFam" id="3.40.50.10490:FF:000014">
    <property type="entry name" value="N-acetylmuramic acid 6-phosphate etherase"/>
    <property type="match status" value="1"/>
</dbReference>
<dbReference type="AlphaFoldDB" id="A0A6G7J7H2"/>
<feature type="active site" description="Proton donor" evidence="3">
    <location>
        <position position="82"/>
    </location>
</feature>
<name>A0A6G7J7H2_9FLAO</name>
<proteinExistence type="inferred from homology"/>
<evidence type="ECO:0000256" key="2">
    <source>
        <dbReference type="ARBA" id="ARBA00023277"/>
    </source>
</evidence>
<protein>
    <recommendedName>
        <fullName evidence="3">N-acetylmuramic acid 6-phosphate etherase</fullName>
        <shortName evidence="3">MurNAc-6-P etherase</shortName>
        <ecNumber evidence="3">4.2.1.126</ecNumber>
    </recommendedName>
    <alternativeName>
        <fullName evidence="3">N-acetylmuramic acid 6-phosphate hydrolase</fullName>
    </alternativeName>
    <alternativeName>
        <fullName evidence="3">N-acetylmuramic acid 6-phosphate lyase</fullName>
    </alternativeName>
</protein>
<dbReference type="GO" id="GO:0016803">
    <property type="term" value="F:ether hydrolase activity"/>
    <property type="evidence" value="ECO:0007669"/>
    <property type="project" value="TreeGrafter"/>
</dbReference>
<dbReference type="PANTHER" id="PTHR10088:SF4">
    <property type="entry name" value="GLUCOKINASE REGULATORY PROTEIN"/>
    <property type="match status" value="1"/>
</dbReference>
<keyword evidence="1 3" id="KW-0456">Lyase</keyword>
<accession>A0A6G7J7H2</accession>
<keyword evidence="6" id="KW-1185">Reference proteome</keyword>
<dbReference type="HAMAP" id="MF_00068">
    <property type="entry name" value="MurQ"/>
    <property type="match status" value="1"/>
</dbReference>
<dbReference type="NCBIfam" id="NF003915">
    <property type="entry name" value="PRK05441.1"/>
    <property type="match status" value="1"/>
</dbReference>
<dbReference type="GO" id="GO:0016835">
    <property type="term" value="F:carbon-oxygen lyase activity"/>
    <property type="evidence" value="ECO:0007669"/>
    <property type="project" value="UniProtKB-UniRule"/>
</dbReference>
<dbReference type="InterPro" id="IPR046348">
    <property type="entry name" value="SIS_dom_sf"/>
</dbReference>
<dbReference type="InterPro" id="IPR001347">
    <property type="entry name" value="SIS_dom"/>
</dbReference>
<dbReference type="InterPro" id="IPR040190">
    <property type="entry name" value="MURQ/GCKR"/>
</dbReference>
<dbReference type="EMBL" id="CP049616">
    <property type="protein sequence ID" value="QII46766.1"/>
    <property type="molecule type" value="Genomic_DNA"/>
</dbReference>
<dbReference type="NCBIfam" id="NF009222">
    <property type="entry name" value="PRK12570.1"/>
    <property type="match status" value="1"/>
</dbReference>
<dbReference type="InterPro" id="IPR005486">
    <property type="entry name" value="Glucokinase_regulatory_CS"/>
</dbReference>
<comment type="miscellaneous">
    <text evidence="3">A lyase-type mechanism (elimination/hydration) is suggested for the cleavage of the lactyl ether bond of MurNAc 6-phosphate, with the formation of an alpha,beta-unsaturated aldehyde intermediate with (E)-stereochemistry, followed by the syn addition of water to give product.</text>
</comment>
<sequence length="279" mass="30595">MSNNKYMTEQPSNYDGLEKMDTLELLTNINHEDKGVPLVMEKAIPQIKEFVDHAVAKMKKGGRLFYIGAGTSGRLGVLDASECPPTFGVSDDWIIGLIAGGDKALRKAVENAEDDLDQAWKDLQAFNISEKDIVLGIAASGTTPYVIGGIRKSKEHSILTGSIACNAHAPLSKLSDHPIELVVGPEFVTGSTRMKAGTAQKLALNMISTSIMIQLGRVRGNKMVDMQLSNKKLVDRGKRMLMEELDIDEKLAGQLLEKHKNIRKVLDSYDSQIKKRMGS</sequence>
<dbReference type="CDD" id="cd05007">
    <property type="entry name" value="SIS_Etherase"/>
    <property type="match status" value="1"/>
</dbReference>
<organism evidence="5 6">
    <name type="scientific">Flagellimonas oceani</name>
    <dbReference type="NCBI Taxonomy" id="2698672"/>
    <lineage>
        <taxon>Bacteria</taxon>
        <taxon>Pseudomonadati</taxon>
        <taxon>Bacteroidota</taxon>
        <taxon>Flavobacteriia</taxon>
        <taxon>Flavobacteriales</taxon>
        <taxon>Flavobacteriaceae</taxon>
        <taxon>Flagellimonas</taxon>
    </lineage>
</organism>
<keyword evidence="2 3" id="KW-0119">Carbohydrate metabolism</keyword>
<dbReference type="Gene3D" id="3.40.50.10490">
    <property type="entry name" value="Glucose-6-phosphate isomerase like protein, domain 1"/>
    <property type="match status" value="1"/>
</dbReference>
<reference evidence="5 6" key="1">
    <citation type="submission" date="2020-02" db="EMBL/GenBank/DDBJ databases">
        <title>Complete genome of Muricauda sp. 501str8.</title>
        <authorList>
            <person name="Dong B."/>
            <person name="Zhu S."/>
            <person name="Yang J."/>
            <person name="Chen J."/>
        </authorList>
    </citation>
    <scope>NUCLEOTIDE SEQUENCE [LARGE SCALE GENOMIC DNA]</scope>
    <source>
        <strain evidence="5 6">501str8</strain>
    </source>
</reference>
<dbReference type="GO" id="GO:0046348">
    <property type="term" value="P:amino sugar catabolic process"/>
    <property type="evidence" value="ECO:0007669"/>
    <property type="project" value="InterPro"/>
</dbReference>
<gene>
    <name evidence="3 5" type="primary">murQ</name>
    <name evidence="5" type="ORF">GVT53_19460</name>
</gene>
<dbReference type="SUPFAM" id="SSF53697">
    <property type="entry name" value="SIS domain"/>
    <property type="match status" value="1"/>
</dbReference>
<dbReference type="PANTHER" id="PTHR10088">
    <property type="entry name" value="GLUCOKINASE REGULATORY PROTEIN"/>
    <property type="match status" value="1"/>
</dbReference>
<dbReference type="PROSITE" id="PS51464">
    <property type="entry name" value="SIS"/>
    <property type="match status" value="1"/>
</dbReference>
<evidence type="ECO:0000313" key="6">
    <source>
        <dbReference type="Proteomes" id="UP000502928"/>
    </source>
</evidence>
<comment type="function">
    <text evidence="3">Specifically catalyzes the cleavage of the D-lactyl ether substituent of MurNAc 6-phosphate, producing GlcNAc 6-phosphate and D-lactate.</text>
</comment>
<dbReference type="Proteomes" id="UP000502928">
    <property type="component" value="Chromosome"/>
</dbReference>
<comment type="catalytic activity">
    <reaction evidence="3">
        <text>N-acetyl-D-muramate 6-phosphate + H2O = N-acetyl-D-glucosamine 6-phosphate + (R)-lactate</text>
        <dbReference type="Rhea" id="RHEA:26410"/>
        <dbReference type="ChEBI" id="CHEBI:15377"/>
        <dbReference type="ChEBI" id="CHEBI:16004"/>
        <dbReference type="ChEBI" id="CHEBI:57513"/>
        <dbReference type="ChEBI" id="CHEBI:58722"/>
        <dbReference type="EC" id="4.2.1.126"/>
    </reaction>
</comment>
<feature type="domain" description="SIS" evidence="4">
    <location>
        <begin position="54"/>
        <end position="217"/>
    </location>
</feature>
<feature type="active site" evidence="3">
    <location>
        <position position="113"/>
    </location>
</feature>
<dbReference type="KEGG" id="mut:GVT53_19460"/>
<dbReference type="GO" id="GO:0009254">
    <property type="term" value="P:peptidoglycan turnover"/>
    <property type="evidence" value="ECO:0007669"/>
    <property type="project" value="TreeGrafter"/>
</dbReference>
<dbReference type="GO" id="GO:0097173">
    <property type="term" value="P:N-acetylmuramic acid catabolic process"/>
    <property type="evidence" value="ECO:0007669"/>
    <property type="project" value="UniProtKB-UniPathway"/>
</dbReference>
<dbReference type="EC" id="4.2.1.126" evidence="3"/>
<evidence type="ECO:0000256" key="1">
    <source>
        <dbReference type="ARBA" id="ARBA00023239"/>
    </source>
</evidence>
<evidence type="ECO:0000256" key="3">
    <source>
        <dbReference type="HAMAP-Rule" id="MF_00068"/>
    </source>
</evidence>